<organism evidence="2">
    <name type="scientific">invertebrate metagenome</name>
    <dbReference type="NCBI Taxonomy" id="1711999"/>
    <lineage>
        <taxon>unclassified sequences</taxon>
        <taxon>metagenomes</taxon>
        <taxon>organismal metagenomes</taxon>
    </lineage>
</organism>
<name>A0A2H9T3G3_9ZZZZ</name>
<gene>
    <name evidence="2" type="ORF">CI610_03331</name>
</gene>
<dbReference type="AlphaFoldDB" id="A0A2H9T3G3"/>
<proteinExistence type="predicted"/>
<accession>A0A2H9T3G3</accession>
<dbReference type="PROSITE" id="PS50878">
    <property type="entry name" value="RT_POL"/>
    <property type="match status" value="1"/>
</dbReference>
<reference evidence="2" key="1">
    <citation type="journal article" date="2017" name="Appl. Environ. Microbiol.">
        <title>Molecular characterization of an Endozoicomonas-like organism causing infection in king scallop Pecten maximus L.</title>
        <authorList>
            <person name="Cano I."/>
            <person name="van Aerle R."/>
            <person name="Ross S."/>
            <person name="Verner-Jeffreys D.W."/>
            <person name="Paley R.K."/>
            <person name="Rimmer G."/>
            <person name="Ryder D."/>
            <person name="Hooper P."/>
            <person name="Stone D."/>
            <person name="Feist S.W."/>
        </authorList>
    </citation>
    <scope>NUCLEOTIDE SEQUENCE</scope>
</reference>
<dbReference type="PANTHER" id="PTHR21301:SF10">
    <property type="entry name" value="REVERSE TRANSCRIPTASE DOMAIN-CONTAINING PROTEIN"/>
    <property type="match status" value="1"/>
</dbReference>
<evidence type="ECO:0000259" key="1">
    <source>
        <dbReference type="PROSITE" id="PS50878"/>
    </source>
</evidence>
<dbReference type="Pfam" id="PF00078">
    <property type="entry name" value="RVT_1"/>
    <property type="match status" value="1"/>
</dbReference>
<protein>
    <recommendedName>
        <fullName evidence="1">Reverse transcriptase domain-containing protein</fullName>
    </recommendedName>
</protein>
<comment type="caution">
    <text evidence="2">The sequence shown here is derived from an EMBL/GenBank/DDBJ whole genome shotgun (WGS) entry which is preliminary data.</text>
</comment>
<sequence>MGISGKKCQGFFCLDPKGLNQDRPSDNPTNTINLSSRTLNPDEIQLLDRGLKFIPTPRNISSNDFIDSAKDLGRKLKITHFFNGKSKSAESKKFVDKSQWNPPESAIPSNIQNSVKDIFKDLSKITVSKEQPNLNLAEKKAITSLKNDQSIVIKKADKGSATVILDRADYIWEVERQLNNPKHYRQLDSPIYPKTSAELSNIIHRLGRSKHLTPKQVTYLNPKENPKPRHVYILPKIHKAPGQWSDPYKIPPGRPIISDVESESYRIAEYIDHFLAPLSMKHPAYLKDTNDFINKIKNLTIPKDSLLVSLDVDSMYTNIDNRDGLRAVGKIFQNNPDPDRPDLEILEMLQSGLERNDFEFNGKWYLQISGTAMGKKFAPSYANIFMADFEKEALAKCTKQPLVYVRFLDDIFIIWTHSRSDFDDFFDTLNNHHPCIKLKATISNDSIDFLDRLFKGPNSIKQEN</sequence>
<dbReference type="PANTHER" id="PTHR21301">
    <property type="entry name" value="REVERSE TRANSCRIPTASE"/>
    <property type="match status" value="1"/>
</dbReference>
<feature type="domain" description="Reverse transcriptase" evidence="1">
    <location>
        <begin position="215"/>
        <end position="464"/>
    </location>
</feature>
<dbReference type="EMBL" id="NSIT01000398">
    <property type="protein sequence ID" value="PJE77741.1"/>
    <property type="molecule type" value="Genomic_DNA"/>
</dbReference>
<evidence type="ECO:0000313" key="2">
    <source>
        <dbReference type="EMBL" id="PJE77741.1"/>
    </source>
</evidence>
<dbReference type="InterPro" id="IPR000477">
    <property type="entry name" value="RT_dom"/>
</dbReference>